<dbReference type="PRINTS" id="PR00032">
    <property type="entry name" value="HTHARAC"/>
</dbReference>
<keyword evidence="3" id="KW-0804">Transcription</keyword>
<organism evidence="5 6">
    <name type="scientific">Prevotella illustrans</name>
    <dbReference type="NCBI Taxonomy" id="2800387"/>
    <lineage>
        <taxon>Bacteria</taxon>
        <taxon>Pseudomonadati</taxon>
        <taxon>Bacteroidota</taxon>
        <taxon>Bacteroidia</taxon>
        <taxon>Bacteroidales</taxon>
        <taxon>Prevotellaceae</taxon>
        <taxon>Prevotella</taxon>
    </lineage>
</organism>
<evidence type="ECO:0000259" key="4">
    <source>
        <dbReference type="PROSITE" id="PS01124"/>
    </source>
</evidence>
<dbReference type="InterPro" id="IPR020449">
    <property type="entry name" value="Tscrpt_reg_AraC-type_HTH"/>
</dbReference>
<protein>
    <submittedName>
        <fullName evidence="5">Helix-turn-helix transcriptional regulator</fullName>
    </submittedName>
</protein>
<keyword evidence="6" id="KW-1185">Reference proteome</keyword>
<comment type="caution">
    <text evidence="5">The sequence shown here is derived from an EMBL/GenBank/DDBJ whole genome shotgun (WGS) entry which is preliminary data.</text>
</comment>
<dbReference type="Gene3D" id="1.10.10.60">
    <property type="entry name" value="Homeodomain-like"/>
    <property type="match status" value="2"/>
</dbReference>
<keyword evidence="1" id="KW-0805">Transcription regulation</keyword>
<name>A0ABS3M449_9BACT</name>
<proteinExistence type="predicted"/>
<dbReference type="PANTHER" id="PTHR43280">
    <property type="entry name" value="ARAC-FAMILY TRANSCRIPTIONAL REGULATOR"/>
    <property type="match status" value="1"/>
</dbReference>
<sequence length="304" mass="35389">MANLKRVPRTLYLDTIDSYHRLYGMETLNPLASVVDFKNADSGPDHLRFRYGFYALWLKHGAQCAIRYGRNRYDYQDGTVVSFAPGQVVEVELMGEKINPDTMGLLFHPDLIQGTTLGRHIADYHFFDYDSIESLHLSVREQQMFTDTLQSIRAELEMPIDKHSQTILVDRIKLILDYCQRFYDRQFITRHNINSDILSAFEQNIRAYFESGEALRSGIPTVAHFADKAALSPNYFGDLIKRETGQTPNQYIQQYIVAISKQLVLDNRYSINQISDRLGFQYPQHFTRFFKRHVGMSPTEYRMA</sequence>
<feature type="domain" description="HTH araC/xylS-type" evidence="4">
    <location>
        <begin position="203"/>
        <end position="304"/>
    </location>
</feature>
<evidence type="ECO:0000256" key="3">
    <source>
        <dbReference type="ARBA" id="ARBA00023163"/>
    </source>
</evidence>
<dbReference type="SUPFAM" id="SSF46689">
    <property type="entry name" value="Homeodomain-like"/>
    <property type="match status" value="1"/>
</dbReference>
<reference evidence="5 6" key="1">
    <citation type="submission" date="2021-01" db="EMBL/GenBank/DDBJ databases">
        <title>Prevotella A2931 sp. nov.</title>
        <authorList>
            <person name="Buhl M."/>
            <person name="Oberhettinger P."/>
        </authorList>
    </citation>
    <scope>NUCLEOTIDE SEQUENCE [LARGE SCALE GENOMIC DNA]</scope>
    <source>
        <strain evidence="5 6">A2931</strain>
    </source>
</reference>
<evidence type="ECO:0000256" key="2">
    <source>
        <dbReference type="ARBA" id="ARBA00023125"/>
    </source>
</evidence>
<dbReference type="SMART" id="SM00342">
    <property type="entry name" value="HTH_ARAC"/>
    <property type="match status" value="1"/>
</dbReference>
<dbReference type="PROSITE" id="PS01124">
    <property type="entry name" value="HTH_ARAC_FAMILY_2"/>
    <property type="match status" value="1"/>
</dbReference>
<dbReference type="Pfam" id="PF12833">
    <property type="entry name" value="HTH_18"/>
    <property type="match status" value="1"/>
</dbReference>
<evidence type="ECO:0000256" key="1">
    <source>
        <dbReference type="ARBA" id="ARBA00023015"/>
    </source>
</evidence>
<accession>A0ABS3M449</accession>
<gene>
    <name evidence="5" type="ORF">JHU38_04100</name>
</gene>
<dbReference type="InterPro" id="IPR009057">
    <property type="entry name" value="Homeodomain-like_sf"/>
</dbReference>
<evidence type="ECO:0000313" key="6">
    <source>
        <dbReference type="Proteomes" id="UP000664265"/>
    </source>
</evidence>
<dbReference type="RefSeq" id="WP_107582163.1">
    <property type="nucleotide sequence ID" value="NZ_JAERMS010000007.1"/>
</dbReference>
<evidence type="ECO:0000313" key="5">
    <source>
        <dbReference type="EMBL" id="MBO1362966.1"/>
    </source>
</evidence>
<dbReference type="Proteomes" id="UP000664265">
    <property type="component" value="Unassembled WGS sequence"/>
</dbReference>
<dbReference type="InterPro" id="IPR018060">
    <property type="entry name" value="HTH_AraC"/>
</dbReference>
<keyword evidence="2" id="KW-0238">DNA-binding</keyword>
<dbReference type="PANTHER" id="PTHR43280:SF32">
    <property type="entry name" value="TRANSCRIPTIONAL REGULATORY PROTEIN"/>
    <property type="match status" value="1"/>
</dbReference>
<dbReference type="EMBL" id="JAERMS010000007">
    <property type="protein sequence ID" value="MBO1362966.1"/>
    <property type="molecule type" value="Genomic_DNA"/>
</dbReference>